<keyword evidence="4" id="KW-1185">Reference proteome</keyword>
<evidence type="ECO:0000313" key="4">
    <source>
        <dbReference type="Proteomes" id="UP000637002"/>
    </source>
</evidence>
<proteinExistence type="predicted"/>
<gene>
    <name evidence="3" type="ORF">GCM10010994_36830</name>
</gene>
<organism evidence="3 4">
    <name type="scientific">Chelatococcus reniformis</name>
    <dbReference type="NCBI Taxonomy" id="1494448"/>
    <lineage>
        <taxon>Bacteria</taxon>
        <taxon>Pseudomonadati</taxon>
        <taxon>Pseudomonadota</taxon>
        <taxon>Alphaproteobacteria</taxon>
        <taxon>Hyphomicrobiales</taxon>
        <taxon>Chelatococcaceae</taxon>
        <taxon>Chelatococcus</taxon>
    </lineage>
</organism>
<evidence type="ECO:0000256" key="1">
    <source>
        <dbReference type="SAM" id="MobiDB-lite"/>
    </source>
</evidence>
<reference evidence="3" key="1">
    <citation type="journal article" date="2014" name="Int. J. Syst. Evol. Microbiol.">
        <title>Complete genome sequence of Corynebacterium casei LMG S-19264T (=DSM 44701T), isolated from a smear-ripened cheese.</title>
        <authorList>
            <consortium name="US DOE Joint Genome Institute (JGI-PGF)"/>
            <person name="Walter F."/>
            <person name="Albersmeier A."/>
            <person name="Kalinowski J."/>
            <person name="Ruckert C."/>
        </authorList>
    </citation>
    <scope>NUCLEOTIDE SEQUENCE</scope>
    <source>
        <strain evidence="3">CGMCC 1.12919</strain>
    </source>
</reference>
<dbReference type="EMBL" id="BMGG01000006">
    <property type="protein sequence ID" value="GGC75025.1"/>
    <property type="molecule type" value="Genomic_DNA"/>
</dbReference>
<dbReference type="RefSeq" id="WP_188610632.1">
    <property type="nucleotide sequence ID" value="NZ_BMGG01000006.1"/>
</dbReference>
<keyword evidence="2" id="KW-0472">Membrane</keyword>
<dbReference type="Proteomes" id="UP000637002">
    <property type="component" value="Unassembled WGS sequence"/>
</dbReference>
<reference evidence="3" key="2">
    <citation type="submission" date="2020-09" db="EMBL/GenBank/DDBJ databases">
        <authorList>
            <person name="Sun Q."/>
            <person name="Zhou Y."/>
        </authorList>
    </citation>
    <scope>NUCLEOTIDE SEQUENCE</scope>
    <source>
        <strain evidence="3">CGMCC 1.12919</strain>
    </source>
</reference>
<evidence type="ECO:0000256" key="2">
    <source>
        <dbReference type="SAM" id="Phobius"/>
    </source>
</evidence>
<feature type="region of interest" description="Disordered" evidence="1">
    <location>
        <begin position="17"/>
        <end position="40"/>
    </location>
</feature>
<name>A0A916UJV6_9HYPH</name>
<comment type="caution">
    <text evidence="3">The sequence shown here is derived from an EMBL/GenBank/DDBJ whole genome shotgun (WGS) entry which is preliminary data.</text>
</comment>
<accession>A0A916UJV6</accession>
<keyword evidence="2" id="KW-1133">Transmembrane helix</keyword>
<keyword evidence="2" id="KW-0812">Transmembrane</keyword>
<evidence type="ECO:0000313" key="3">
    <source>
        <dbReference type="EMBL" id="GGC75025.1"/>
    </source>
</evidence>
<sequence length="77" mass="8007">MSDAAISSRSNVIDLATHRRARAAADARRGEAAPSGHPLQATPPHGIVWVPVMMMAPFGVAMGLPFTVPMMVPCGIG</sequence>
<feature type="transmembrane region" description="Helical" evidence="2">
    <location>
        <begin position="47"/>
        <end position="68"/>
    </location>
</feature>
<protein>
    <submittedName>
        <fullName evidence="3">Uncharacterized protein</fullName>
    </submittedName>
</protein>
<dbReference type="AlphaFoldDB" id="A0A916UJV6"/>